<proteinExistence type="predicted"/>
<name>N0BIX0_9EURY</name>
<dbReference type="HOGENOM" id="CLU_3282654_0_0_2"/>
<evidence type="ECO:0000313" key="2">
    <source>
        <dbReference type="Proteomes" id="UP000013307"/>
    </source>
</evidence>
<accession>N0BIX0</accession>
<keyword evidence="2" id="KW-1185">Reference proteome</keyword>
<dbReference type="Proteomes" id="UP000013307">
    <property type="component" value="Chromosome"/>
</dbReference>
<dbReference type="KEGG" id="ast:Asulf_00054"/>
<reference evidence="1 2" key="1">
    <citation type="journal article" date="2013" name="Genome Announc.">
        <title>Complete Genome Sequence of the Thermophilic and Facultatively Chemolithoautotrophic Sulfate Reducer Archaeoglobus sulfaticallidus Strain PM70-1T.</title>
        <authorList>
            <person name="Stokke R."/>
            <person name="Hocking W.P."/>
            <person name="Steinsbu B.O."/>
            <person name="Steen I.H."/>
        </authorList>
    </citation>
    <scope>NUCLEOTIDE SEQUENCE [LARGE SCALE GENOMIC DNA]</scope>
    <source>
        <strain evidence="1">PM70-1</strain>
    </source>
</reference>
<dbReference type="eggNOG" id="arCOG04627">
    <property type="taxonomic scope" value="Archaea"/>
</dbReference>
<dbReference type="EMBL" id="CP005290">
    <property type="protein sequence ID" value="AGK60090.1"/>
    <property type="molecule type" value="Genomic_DNA"/>
</dbReference>
<dbReference type="STRING" id="387631.Asulf_00054"/>
<gene>
    <name evidence="1" type="ORF">Asulf_00054</name>
</gene>
<dbReference type="RefSeq" id="WP_015589689.1">
    <property type="nucleotide sequence ID" value="NC_021169.1"/>
</dbReference>
<organism evidence="1 2">
    <name type="scientific">Archaeoglobus sulfaticallidus PM70-1</name>
    <dbReference type="NCBI Taxonomy" id="387631"/>
    <lineage>
        <taxon>Archaea</taxon>
        <taxon>Methanobacteriati</taxon>
        <taxon>Methanobacteriota</taxon>
        <taxon>Archaeoglobi</taxon>
        <taxon>Archaeoglobales</taxon>
        <taxon>Archaeoglobaceae</taxon>
        <taxon>Archaeoglobus</taxon>
    </lineage>
</organism>
<evidence type="ECO:0000313" key="1">
    <source>
        <dbReference type="EMBL" id="AGK60090.1"/>
    </source>
</evidence>
<protein>
    <submittedName>
        <fullName evidence="1">Uncharacterized protein</fullName>
    </submittedName>
</protein>
<sequence>MGVGKGTSVLELAKMIKKIVDYEGEVILDTSKKPDEHYAR</sequence>
<dbReference type="GeneID" id="77093652"/>
<dbReference type="AlphaFoldDB" id="N0BIX0"/>